<reference evidence="1 2" key="2">
    <citation type="submission" date="2018-11" db="EMBL/GenBank/DDBJ databases">
        <authorList>
            <consortium name="Pathogen Informatics"/>
        </authorList>
    </citation>
    <scope>NUCLEOTIDE SEQUENCE [LARGE SCALE GENOMIC DNA]</scope>
</reference>
<dbReference type="WBParaSite" id="GPUH_0000883401-mRNA-1">
    <property type="protein sequence ID" value="GPUH_0000883401-mRNA-1"/>
    <property type="gene ID" value="GPUH_0000883401"/>
</dbReference>
<protein>
    <submittedName>
        <fullName evidence="1 3">Uncharacterized protein</fullName>
    </submittedName>
</protein>
<sequence>MDNSTEKRLTRLAITVPSAECLIGPMTCHFSKFDGWTGSRTRKVSLSFATIADPSATAAPPQTERVLILLAAYRTHHIVKNWKCRTDQERV</sequence>
<evidence type="ECO:0000313" key="1">
    <source>
        <dbReference type="EMBL" id="VDK65479.1"/>
    </source>
</evidence>
<accession>A0A183DJD3</accession>
<proteinExistence type="predicted"/>
<name>A0A183DJD3_9BILA</name>
<keyword evidence="2" id="KW-1185">Reference proteome</keyword>
<evidence type="ECO:0000313" key="2">
    <source>
        <dbReference type="Proteomes" id="UP000271098"/>
    </source>
</evidence>
<dbReference type="EMBL" id="UYRT01026718">
    <property type="protein sequence ID" value="VDK65479.1"/>
    <property type="molecule type" value="Genomic_DNA"/>
</dbReference>
<reference evidence="3" key="1">
    <citation type="submission" date="2016-06" db="UniProtKB">
        <authorList>
            <consortium name="WormBaseParasite"/>
        </authorList>
    </citation>
    <scope>IDENTIFICATION</scope>
</reference>
<gene>
    <name evidence="1" type="ORF">GPUH_LOCUS8820</name>
</gene>
<evidence type="ECO:0000313" key="3">
    <source>
        <dbReference type="WBParaSite" id="GPUH_0000883401-mRNA-1"/>
    </source>
</evidence>
<dbReference type="AlphaFoldDB" id="A0A183DJD3"/>
<organism evidence="3">
    <name type="scientific">Gongylonema pulchrum</name>
    <dbReference type="NCBI Taxonomy" id="637853"/>
    <lineage>
        <taxon>Eukaryota</taxon>
        <taxon>Metazoa</taxon>
        <taxon>Ecdysozoa</taxon>
        <taxon>Nematoda</taxon>
        <taxon>Chromadorea</taxon>
        <taxon>Rhabditida</taxon>
        <taxon>Spirurina</taxon>
        <taxon>Spiruromorpha</taxon>
        <taxon>Spiruroidea</taxon>
        <taxon>Gongylonematidae</taxon>
        <taxon>Gongylonema</taxon>
    </lineage>
</organism>
<dbReference type="Proteomes" id="UP000271098">
    <property type="component" value="Unassembled WGS sequence"/>
</dbReference>